<name>A0A0F8XFU3_9ZZZZ</name>
<comment type="caution">
    <text evidence="1">The sequence shown here is derived from an EMBL/GenBank/DDBJ whole genome shotgun (WGS) entry which is preliminary data.</text>
</comment>
<protein>
    <submittedName>
        <fullName evidence="1">Uncharacterized protein</fullName>
    </submittedName>
</protein>
<feature type="non-terminal residue" evidence="1">
    <location>
        <position position="63"/>
    </location>
</feature>
<gene>
    <name evidence="1" type="ORF">LCGC14_2864250</name>
</gene>
<evidence type="ECO:0000313" key="1">
    <source>
        <dbReference type="EMBL" id="KKK41054.1"/>
    </source>
</evidence>
<dbReference type="EMBL" id="LAZR01070428">
    <property type="protein sequence ID" value="KKK41054.1"/>
    <property type="molecule type" value="Genomic_DNA"/>
</dbReference>
<accession>A0A0F8XFU3</accession>
<reference evidence="1" key="1">
    <citation type="journal article" date="2015" name="Nature">
        <title>Complex archaea that bridge the gap between prokaryotes and eukaryotes.</title>
        <authorList>
            <person name="Spang A."/>
            <person name="Saw J.H."/>
            <person name="Jorgensen S.L."/>
            <person name="Zaremba-Niedzwiedzka K."/>
            <person name="Martijn J."/>
            <person name="Lind A.E."/>
            <person name="van Eijk R."/>
            <person name="Schleper C."/>
            <person name="Guy L."/>
            <person name="Ettema T.J."/>
        </authorList>
    </citation>
    <scope>NUCLEOTIDE SEQUENCE</scope>
</reference>
<sequence>MTQRHIADYLDEKCSEFTELQANIVTQISTLEQYRKSLIHECITDKRRITEDDVQDQLWVKSK</sequence>
<dbReference type="SUPFAM" id="SSF116734">
    <property type="entry name" value="DNA methylase specificity domain"/>
    <property type="match status" value="1"/>
</dbReference>
<proteinExistence type="predicted"/>
<dbReference type="AlphaFoldDB" id="A0A0F8XFU3"/>
<organism evidence="1">
    <name type="scientific">marine sediment metagenome</name>
    <dbReference type="NCBI Taxonomy" id="412755"/>
    <lineage>
        <taxon>unclassified sequences</taxon>
        <taxon>metagenomes</taxon>
        <taxon>ecological metagenomes</taxon>
    </lineage>
</organism>